<sequence length="902" mass="100816">MFPCLHELWAVHSTLLTRLRNRQKCSPHIASIADILADTFSHPSAEKFKQAYGEFCARHRDAVEVFKECCAREPRLARFIRKCQQNPLLRKKGVPECVLFVAQRLTKYPLLLEPLLKTAGDDVGERELLQRALCGVKEVLVDVDNQVAAKEREDRKLEIYHRIDAKSFAHFRGRKFKKSDILQGNRSLKFEGVATMMQGRSKMQTLLVIVLTDVLFFLIDNNNNKYTFFTPDNKTGVVSLVSLLVREKAGAEGRGLYLICSGPSSPEMFELRVHRPKDIHAWITNVSGPSSPEMFELRVHRPKDIHAWITNVRAAVQNCPAEAEESEAGAHAISAEERQRQLEARHENITLITEALRAKDREHATILEEKMALHMKMVGHTGGSTLELTNPGVAAYPGGLVFPDYVRLAAPTLDTHALWQEVCKVVKSSVDYVRLAAPTLDTHALWQEVCKVVKDALECSSTAWGVSGGLGRSTSSAGERHSVAYESPALPRRADTFAGFDKTRHRGERHSVVYESPALPRRADTFAGFDKTRHRDRVNFYKTRHRSTSSAGERHSVAYESPALPRRADTFAGFDKTRHRGVTLRMSSETPEDQPETSSNLKPEPEADGPRLMSDQHGADAALKLQHAVYTLTCIVWQHLTTIHSLEAQLCAWRSCGTTPTPPRHDQLEELRYAQAQLTASRAAWDAQRAALQQASAHERRQLEIARAELAEQQKDVEQQRERLYRRLERLQQHGSQEELVTVGTLSPDSSISDTTKRKEPKWRSNRGSTGSESSASVARALPPPQLLSAQNETKATPRVNTISQIVKQQLPLKLASGKTAAPATNPPPYHRLHESPSDQSGGLVVSHSRTGSSPAPLPSQQPPPNNKATRTNTYPKLPDKFRVRSPEPAPPAPSEEEVIYF</sequence>
<comment type="caution">
    <text evidence="8">The sequence shown here is derived from an EMBL/GenBank/DDBJ whole genome shotgun (WGS) entry which is preliminary data.</text>
</comment>
<organism evidence="8 9">
    <name type="scientific">Plutella xylostella</name>
    <name type="common">Diamondback moth</name>
    <name type="synonym">Plutella maculipennis</name>
    <dbReference type="NCBI Taxonomy" id="51655"/>
    <lineage>
        <taxon>Eukaryota</taxon>
        <taxon>Metazoa</taxon>
        <taxon>Ecdysozoa</taxon>
        <taxon>Arthropoda</taxon>
        <taxon>Hexapoda</taxon>
        <taxon>Insecta</taxon>
        <taxon>Pterygota</taxon>
        <taxon>Neoptera</taxon>
        <taxon>Endopterygota</taxon>
        <taxon>Lepidoptera</taxon>
        <taxon>Glossata</taxon>
        <taxon>Ditrysia</taxon>
        <taxon>Yponomeutoidea</taxon>
        <taxon>Plutellidae</taxon>
        <taxon>Plutella</taxon>
    </lineage>
</organism>
<keyword evidence="4" id="KW-0863">Zinc-finger</keyword>
<evidence type="ECO:0000313" key="9">
    <source>
        <dbReference type="Proteomes" id="UP000653454"/>
    </source>
</evidence>
<dbReference type="InterPro" id="IPR051632">
    <property type="entry name" value="Rho_GEF"/>
</dbReference>
<dbReference type="Gene3D" id="2.30.29.30">
    <property type="entry name" value="Pleckstrin-homology domain (PH domain)/Phosphotyrosine-binding domain (PTB)"/>
    <property type="match status" value="1"/>
</dbReference>
<dbReference type="Gene3D" id="1.20.900.10">
    <property type="entry name" value="Dbl homology (DH) domain"/>
    <property type="match status" value="1"/>
</dbReference>
<feature type="region of interest" description="Disordered" evidence="6">
    <location>
        <begin position="569"/>
        <end position="614"/>
    </location>
</feature>
<feature type="compositionally biased region" description="Polar residues" evidence="6">
    <location>
        <begin position="766"/>
        <end position="777"/>
    </location>
</feature>
<dbReference type="PANTHER" id="PTHR13944">
    <property type="entry name" value="AGAP007712-PA"/>
    <property type="match status" value="1"/>
</dbReference>
<keyword evidence="9" id="KW-1185">Reference proteome</keyword>
<evidence type="ECO:0000259" key="7">
    <source>
        <dbReference type="PROSITE" id="PS50010"/>
    </source>
</evidence>
<dbReference type="GO" id="GO:0008270">
    <property type="term" value="F:zinc ion binding"/>
    <property type="evidence" value="ECO:0007669"/>
    <property type="project" value="UniProtKB-KW"/>
</dbReference>
<reference evidence="8" key="1">
    <citation type="submission" date="2020-11" db="EMBL/GenBank/DDBJ databases">
        <authorList>
            <person name="Whiteford S."/>
        </authorList>
    </citation>
    <scope>NUCLEOTIDE SEQUENCE</scope>
</reference>
<evidence type="ECO:0000313" key="8">
    <source>
        <dbReference type="EMBL" id="CAG9135035.1"/>
    </source>
</evidence>
<dbReference type="PANTHER" id="PTHR13944:SF21">
    <property type="entry name" value="CYSTS, ISOFORM C"/>
    <property type="match status" value="1"/>
</dbReference>
<accession>A0A8S4G1T9</accession>
<gene>
    <name evidence="8" type="ORF">PLXY2_LOCUS13292</name>
</gene>
<keyword evidence="5" id="KW-0175">Coiled coil</keyword>
<feature type="region of interest" description="Disordered" evidence="6">
    <location>
        <begin position="739"/>
        <end position="797"/>
    </location>
</feature>
<keyword evidence="2" id="KW-0963">Cytoplasm</keyword>
<dbReference type="SUPFAM" id="SSF48065">
    <property type="entry name" value="DBL homology domain (DH-domain)"/>
    <property type="match status" value="1"/>
</dbReference>
<feature type="region of interest" description="Disordered" evidence="6">
    <location>
        <begin position="817"/>
        <end position="902"/>
    </location>
</feature>
<dbReference type="GO" id="GO:0035023">
    <property type="term" value="P:regulation of Rho protein signal transduction"/>
    <property type="evidence" value="ECO:0007669"/>
    <property type="project" value="TreeGrafter"/>
</dbReference>
<name>A0A8S4G1T9_PLUXY</name>
<dbReference type="InterPro" id="IPR011993">
    <property type="entry name" value="PH-like_dom_sf"/>
</dbReference>
<feature type="compositionally biased region" description="Polar residues" evidence="6">
    <location>
        <begin position="744"/>
        <end position="754"/>
    </location>
</feature>
<dbReference type="InterPro" id="IPR041020">
    <property type="entry name" value="PH_16"/>
</dbReference>
<dbReference type="EMBL" id="CAJHNJ030000093">
    <property type="protein sequence ID" value="CAG9135035.1"/>
    <property type="molecule type" value="Genomic_DNA"/>
</dbReference>
<dbReference type="Pfam" id="PF00621">
    <property type="entry name" value="RhoGEF"/>
    <property type="match status" value="1"/>
</dbReference>
<dbReference type="InterPro" id="IPR000219">
    <property type="entry name" value="DH_dom"/>
</dbReference>
<dbReference type="GO" id="GO:0005085">
    <property type="term" value="F:guanyl-nucleotide exchange factor activity"/>
    <property type="evidence" value="ECO:0007669"/>
    <property type="project" value="InterPro"/>
</dbReference>
<feature type="coiled-coil region" evidence="5">
    <location>
        <begin position="689"/>
        <end position="734"/>
    </location>
</feature>
<evidence type="ECO:0000256" key="6">
    <source>
        <dbReference type="SAM" id="MobiDB-lite"/>
    </source>
</evidence>
<evidence type="ECO:0000256" key="2">
    <source>
        <dbReference type="ARBA" id="ARBA00022490"/>
    </source>
</evidence>
<evidence type="ECO:0000256" key="5">
    <source>
        <dbReference type="SAM" id="Coils"/>
    </source>
</evidence>
<dbReference type="Proteomes" id="UP000653454">
    <property type="component" value="Unassembled WGS sequence"/>
</dbReference>
<comment type="subcellular location">
    <subcellularLocation>
        <location evidence="1">Cytoplasm</location>
    </subcellularLocation>
</comment>
<protein>
    <submittedName>
        <fullName evidence="8">(diamondback moth) hypothetical protein</fullName>
    </submittedName>
</protein>
<feature type="domain" description="DH" evidence="7">
    <location>
        <begin position="1"/>
        <end position="146"/>
    </location>
</feature>
<keyword evidence="4" id="KW-0479">Metal-binding</keyword>
<evidence type="ECO:0000256" key="1">
    <source>
        <dbReference type="ARBA" id="ARBA00004496"/>
    </source>
</evidence>
<proteinExistence type="predicted"/>
<dbReference type="InterPro" id="IPR035899">
    <property type="entry name" value="DBL_dom_sf"/>
</dbReference>
<dbReference type="SMART" id="SM00325">
    <property type="entry name" value="RhoGEF"/>
    <property type="match status" value="1"/>
</dbReference>
<feature type="compositionally biased region" description="Polar residues" evidence="6">
    <location>
        <begin position="788"/>
        <end position="797"/>
    </location>
</feature>
<keyword evidence="3" id="KW-0597">Phosphoprotein</keyword>
<feature type="compositionally biased region" description="Pro residues" evidence="6">
    <location>
        <begin position="856"/>
        <end position="866"/>
    </location>
</feature>
<evidence type="ECO:0000256" key="4">
    <source>
        <dbReference type="ARBA" id="ARBA00022771"/>
    </source>
</evidence>
<dbReference type="SUPFAM" id="SSF50729">
    <property type="entry name" value="PH domain-like"/>
    <property type="match status" value="1"/>
</dbReference>
<dbReference type="AlphaFoldDB" id="A0A8S4G1T9"/>
<dbReference type="CDD" id="cd00160">
    <property type="entry name" value="RhoGEF"/>
    <property type="match status" value="1"/>
</dbReference>
<dbReference type="PROSITE" id="PS50010">
    <property type="entry name" value="DH_2"/>
    <property type="match status" value="1"/>
</dbReference>
<evidence type="ECO:0000256" key="3">
    <source>
        <dbReference type="ARBA" id="ARBA00022553"/>
    </source>
</evidence>
<dbReference type="Pfam" id="PF17838">
    <property type="entry name" value="PH_16"/>
    <property type="match status" value="1"/>
</dbReference>
<keyword evidence="4" id="KW-0862">Zinc</keyword>
<dbReference type="GO" id="GO:0005737">
    <property type="term" value="C:cytoplasm"/>
    <property type="evidence" value="ECO:0007669"/>
    <property type="project" value="UniProtKB-SubCell"/>
</dbReference>